<evidence type="ECO:0000313" key="3">
    <source>
        <dbReference type="EMBL" id="KAA0187741.1"/>
    </source>
</evidence>
<comment type="caution">
    <text evidence="3">The sequence shown here is derived from an EMBL/GenBank/DDBJ whole genome shotgun (WGS) entry which is preliminary data.</text>
</comment>
<feature type="region of interest" description="Disordered" evidence="1">
    <location>
        <begin position="150"/>
        <end position="179"/>
    </location>
</feature>
<feature type="compositionally biased region" description="Polar residues" evidence="1">
    <location>
        <begin position="160"/>
        <end position="179"/>
    </location>
</feature>
<gene>
    <name evidence="2" type="ORF">FBUS_10869</name>
    <name evidence="3" type="ORF">FBUS_10870</name>
</gene>
<keyword evidence="4" id="KW-1185">Reference proteome</keyword>
<reference evidence="3" key="1">
    <citation type="submission" date="2019-05" db="EMBL/GenBank/DDBJ databases">
        <title>Annotation for the trematode Fasciolopsis buski.</title>
        <authorList>
            <person name="Choi Y.-J."/>
        </authorList>
    </citation>
    <scope>NUCLEOTIDE SEQUENCE</scope>
    <source>
        <strain evidence="3">HT</strain>
        <tissue evidence="3">Whole worm</tissue>
    </source>
</reference>
<organism evidence="3 4">
    <name type="scientific">Fasciolopsis buskii</name>
    <dbReference type="NCBI Taxonomy" id="27845"/>
    <lineage>
        <taxon>Eukaryota</taxon>
        <taxon>Metazoa</taxon>
        <taxon>Spiralia</taxon>
        <taxon>Lophotrochozoa</taxon>
        <taxon>Platyhelminthes</taxon>
        <taxon>Trematoda</taxon>
        <taxon>Digenea</taxon>
        <taxon>Plagiorchiida</taxon>
        <taxon>Echinostomata</taxon>
        <taxon>Echinostomatoidea</taxon>
        <taxon>Fasciolidae</taxon>
        <taxon>Fasciolopsis</taxon>
    </lineage>
</organism>
<dbReference type="Proteomes" id="UP000728185">
    <property type="component" value="Unassembled WGS sequence"/>
</dbReference>
<dbReference type="EMBL" id="LUCM01008891">
    <property type="protein sequence ID" value="KAA0187740.1"/>
    <property type="molecule type" value="Genomic_DNA"/>
</dbReference>
<dbReference type="AlphaFoldDB" id="A0A8E0RME5"/>
<accession>A0A8E0RME5</accession>
<dbReference type="EMBL" id="LUCM01008891">
    <property type="protein sequence ID" value="KAA0187741.1"/>
    <property type="molecule type" value="Genomic_DNA"/>
</dbReference>
<sequence length="215" mass="24061">VVVLADSALLSSSGTPGIQEAAHSRRSVYTLAGLTHSDSSRFFIIHPESQLYPASLSDAPPAALLFIETVTQSIMATERPAEETVHFSGLTYMRHVSTIQWGSQLESSSRLEFFDWLSNVISGRKSNPVNRKKRLDSFSLSPTNVKRVKRQRPTPMTPVTLPSPNATNNNHSNFPFSHINETTPTVSRVRWNKRKLKRLAARRRRKQSLTAAIQP</sequence>
<feature type="non-terminal residue" evidence="3">
    <location>
        <position position="1"/>
    </location>
</feature>
<evidence type="ECO:0000256" key="1">
    <source>
        <dbReference type="SAM" id="MobiDB-lite"/>
    </source>
</evidence>
<name>A0A8E0RME5_9TREM</name>
<evidence type="ECO:0000313" key="2">
    <source>
        <dbReference type="EMBL" id="KAA0187740.1"/>
    </source>
</evidence>
<protein>
    <submittedName>
        <fullName evidence="3">Uncharacterized protein</fullName>
    </submittedName>
</protein>
<evidence type="ECO:0000313" key="4">
    <source>
        <dbReference type="Proteomes" id="UP000728185"/>
    </source>
</evidence>
<proteinExistence type="predicted"/>